<dbReference type="InterPro" id="IPR012132">
    <property type="entry name" value="GMC_OxRdtase"/>
</dbReference>
<feature type="binding site" evidence="3">
    <location>
        <begin position="30"/>
        <end position="31"/>
    </location>
    <ligand>
        <name>FAD</name>
        <dbReference type="ChEBI" id="CHEBI:57692"/>
    </ligand>
</feature>
<dbReference type="SUPFAM" id="SSF51905">
    <property type="entry name" value="FAD/NAD(P)-binding domain"/>
    <property type="match status" value="1"/>
</dbReference>
<evidence type="ECO:0000259" key="4">
    <source>
        <dbReference type="Pfam" id="PF00732"/>
    </source>
</evidence>
<dbReference type="PIRSF" id="PIRSF000137">
    <property type="entry name" value="Alcohol_oxidase"/>
    <property type="match status" value="1"/>
</dbReference>
<dbReference type="OrthoDB" id="269227at2759"/>
<feature type="binding site" evidence="3">
    <location>
        <begin position="564"/>
        <end position="565"/>
    </location>
    <ligand>
        <name>FAD</name>
        <dbReference type="ChEBI" id="CHEBI:57692"/>
    </ligand>
</feature>
<gene>
    <name evidence="6" type="ORF">BKA67DRAFT_634221</name>
</gene>
<dbReference type="Pfam" id="PF05199">
    <property type="entry name" value="GMC_oxred_C"/>
    <property type="match status" value="1"/>
</dbReference>
<dbReference type="AlphaFoldDB" id="A0A9P8UYK2"/>
<dbReference type="GO" id="GO:0044550">
    <property type="term" value="P:secondary metabolite biosynthetic process"/>
    <property type="evidence" value="ECO:0007669"/>
    <property type="project" value="TreeGrafter"/>
</dbReference>
<keyword evidence="3" id="KW-0274">FAD</keyword>
<dbReference type="InterPro" id="IPR000172">
    <property type="entry name" value="GMC_OxRdtase_N"/>
</dbReference>
<feature type="domain" description="Glucose-methanol-choline oxidoreductase N-terminal" evidence="4">
    <location>
        <begin position="21"/>
        <end position="335"/>
    </location>
</feature>
<dbReference type="EMBL" id="JAGPXC010000001">
    <property type="protein sequence ID" value="KAH6660299.1"/>
    <property type="molecule type" value="Genomic_DNA"/>
</dbReference>
<dbReference type="GO" id="GO:0050660">
    <property type="term" value="F:flavin adenine dinucleotide binding"/>
    <property type="evidence" value="ECO:0007669"/>
    <property type="project" value="InterPro"/>
</dbReference>
<feature type="domain" description="Glucose-methanol-choline oxidoreductase C-terminal" evidence="5">
    <location>
        <begin position="435"/>
        <end position="572"/>
    </location>
</feature>
<dbReference type="SUPFAM" id="SSF54373">
    <property type="entry name" value="FAD-linked reductases, C-terminal domain"/>
    <property type="match status" value="1"/>
</dbReference>
<evidence type="ECO:0000313" key="6">
    <source>
        <dbReference type="EMBL" id="KAH6660299.1"/>
    </source>
</evidence>
<evidence type="ECO:0000256" key="1">
    <source>
        <dbReference type="ARBA" id="ARBA00010790"/>
    </source>
</evidence>
<reference evidence="6" key="1">
    <citation type="journal article" date="2021" name="Nat. Commun.">
        <title>Genetic determinants of endophytism in the Arabidopsis root mycobiome.</title>
        <authorList>
            <person name="Mesny F."/>
            <person name="Miyauchi S."/>
            <person name="Thiergart T."/>
            <person name="Pickel B."/>
            <person name="Atanasova L."/>
            <person name="Karlsson M."/>
            <person name="Huettel B."/>
            <person name="Barry K.W."/>
            <person name="Haridas S."/>
            <person name="Chen C."/>
            <person name="Bauer D."/>
            <person name="Andreopoulos W."/>
            <person name="Pangilinan J."/>
            <person name="LaButti K."/>
            <person name="Riley R."/>
            <person name="Lipzen A."/>
            <person name="Clum A."/>
            <person name="Drula E."/>
            <person name="Henrissat B."/>
            <person name="Kohler A."/>
            <person name="Grigoriev I.V."/>
            <person name="Martin F.M."/>
            <person name="Hacquard S."/>
        </authorList>
    </citation>
    <scope>NUCLEOTIDE SEQUENCE</scope>
    <source>
        <strain evidence="6">MPI-SDFR-AT-0073</strain>
    </source>
</reference>
<dbReference type="GO" id="GO:0016614">
    <property type="term" value="F:oxidoreductase activity, acting on CH-OH group of donors"/>
    <property type="evidence" value="ECO:0007669"/>
    <property type="project" value="InterPro"/>
</dbReference>
<dbReference type="PANTHER" id="PTHR11552">
    <property type="entry name" value="GLUCOSE-METHANOL-CHOLINE GMC OXIDOREDUCTASE"/>
    <property type="match status" value="1"/>
</dbReference>
<dbReference type="PANTHER" id="PTHR11552:SF138">
    <property type="entry name" value="DEHYDROGENASE PKFF-RELATED"/>
    <property type="match status" value="1"/>
</dbReference>
<sequence>MGTHVGKSGLKQLSTDARRSFDYVIVGGGTSGLTLANRLTEDPLVTVAVIEAGNFVENIVGNLSQVPAYANAIQSVAENNPALGWGFRTTPQPGLNGAVVDYVRAKTLGGCSSINHLSYSRSSKGAFQLLADSVGDQSWTWDQVLPYYRKSMDFTPPDAATRLANATPTYNAAATTQGGPLDITYPAYAQSWSTWVAKGLAAIGISPIGALIEGNLLGSTWALNTADHGTGHRASSDTAYLRPVLGRSNLVVFTDSLAERIIFNSNKEATSVTVTTNGASLTLSAKKEIILSAGVFQSPQLLMVSGVGPKSVLQQYKIPVIADRPGVGQGMRDHILIPLTYQVNLASPSITSTTAVAEFNNQARGPLTSSGGDFVGLEKIPASLRGNWSSDTRSRLAALPADWPEVEYLVVPSAVSGGTKAGAAYATIFTALQAPQSLGSVSIASAKMSDPPVINPNWLTAQADLDVLVAGFRRVRQMTASKAMADVIIGDEFLPGPTFQTDEQILAYFKLAGTALSHAFATNSMGKASDPKAVVGSTGKVYGVKRLRVIDASTFPFLLPGPAPQSHVYMLAEKLADAVKRGK</sequence>
<evidence type="ECO:0000256" key="3">
    <source>
        <dbReference type="PIRSR" id="PIRSR000137-2"/>
    </source>
</evidence>
<organism evidence="6 7">
    <name type="scientific">Truncatella angustata</name>
    <dbReference type="NCBI Taxonomy" id="152316"/>
    <lineage>
        <taxon>Eukaryota</taxon>
        <taxon>Fungi</taxon>
        <taxon>Dikarya</taxon>
        <taxon>Ascomycota</taxon>
        <taxon>Pezizomycotina</taxon>
        <taxon>Sordariomycetes</taxon>
        <taxon>Xylariomycetidae</taxon>
        <taxon>Amphisphaeriales</taxon>
        <taxon>Sporocadaceae</taxon>
        <taxon>Truncatella</taxon>
    </lineage>
</organism>
<comment type="caution">
    <text evidence="6">The sequence shown here is derived from an EMBL/GenBank/DDBJ whole genome shotgun (WGS) entry which is preliminary data.</text>
</comment>
<keyword evidence="3" id="KW-0285">Flavoprotein</keyword>
<comment type="similarity">
    <text evidence="1">Belongs to the GMC oxidoreductase family.</text>
</comment>
<accession>A0A9P8UYK2</accession>
<dbReference type="Proteomes" id="UP000758603">
    <property type="component" value="Unassembled WGS sequence"/>
</dbReference>
<dbReference type="InterPro" id="IPR007867">
    <property type="entry name" value="GMC_OxRtase_C"/>
</dbReference>
<keyword evidence="7" id="KW-1185">Reference proteome</keyword>
<dbReference type="Gene3D" id="3.50.50.60">
    <property type="entry name" value="FAD/NAD(P)-binding domain"/>
    <property type="match status" value="1"/>
</dbReference>
<evidence type="ECO:0000256" key="2">
    <source>
        <dbReference type="ARBA" id="ARBA00023180"/>
    </source>
</evidence>
<comment type="cofactor">
    <cofactor evidence="3">
        <name>FAD</name>
        <dbReference type="ChEBI" id="CHEBI:57692"/>
    </cofactor>
</comment>
<dbReference type="Pfam" id="PF00732">
    <property type="entry name" value="GMC_oxred_N"/>
    <property type="match status" value="1"/>
</dbReference>
<dbReference type="InterPro" id="IPR036188">
    <property type="entry name" value="FAD/NAD-bd_sf"/>
</dbReference>
<dbReference type="GeneID" id="70134528"/>
<dbReference type="Gene3D" id="3.30.560.10">
    <property type="entry name" value="Glucose Oxidase, domain 3"/>
    <property type="match status" value="1"/>
</dbReference>
<name>A0A9P8UYK2_9PEZI</name>
<keyword evidence="2" id="KW-0325">Glycoprotein</keyword>
<evidence type="ECO:0000259" key="5">
    <source>
        <dbReference type="Pfam" id="PF05199"/>
    </source>
</evidence>
<evidence type="ECO:0000313" key="7">
    <source>
        <dbReference type="Proteomes" id="UP000758603"/>
    </source>
</evidence>
<proteinExistence type="inferred from homology"/>
<dbReference type="RefSeq" id="XP_045964430.1">
    <property type="nucleotide sequence ID" value="XM_046105637.1"/>
</dbReference>
<protein>
    <submittedName>
        <fullName evidence="6">Glucose-methanol-choline oxidoreductase</fullName>
    </submittedName>
</protein>